<accession>S2JDY8</accession>
<gene>
    <name evidence="2" type="ORF">HMPREF1544_04716</name>
</gene>
<dbReference type="OrthoDB" id="2239549at2759"/>
<dbReference type="OMA" id="RWNFAFR"/>
<evidence type="ECO:0000256" key="1">
    <source>
        <dbReference type="SAM" id="MobiDB-lite"/>
    </source>
</evidence>
<feature type="compositionally biased region" description="Basic and acidic residues" evidence="1">
    <location>
        <begin position="279"/>
        <end position="298"/>
    </location>
</feature>
<feature type="compositionally biased region" description="Polar residues" evidence="1">
    <location>
        <begin position="50"/>
        <end position="63"/>
    </location>
</feature>
<evidence type="ECO:0000313" key="3">
    <source>
        <dbReference type="Proteomes" id="UP000014254"/>
    </source>
</evidence>
<feature type="region of interest" description="Disordered" evidence="1">
    <location>
        <begin position="31"/>
        <end position="63"/>
    </location>
</feature>
<dbReference type="VEuPathDB" id="FungiDB:HMPREF1544_04716"/>
<feature type="region of interest" description="Disordered" evidence="1">
    <location>
        <begin position="273"/>
        <end position="309"/>
    </location>
</feature>
<sequence>MNDINVVKELILKQARQIKCLKRQLEEYQRAASSETPSSSSIFLDDTESVGPTPSASITSTKSDTVTKPEYIDLTVPSPRETRVPSVPLPIASKKKAVSAATKRRVLLQKSFKLNHLPSKRTFKKRTNDSIELDGYNQEAHFQHLIHQDSLLLSQSKSVRWNFAFRLCSYFVLSGRKILTKTLINGNKRDNSKTSISSFPGLNAFLKLKRIDTTLLEKPLSEETVAYFSIRKNQRGVIKFLYAFCSFLYTFLPPEKRVYKLKSNASEFHLQATATMPGDKVEDNEIETKEEVDPDSKLLDGSMKTENND</sequence>
<keyword evidence="3" id="KW-1185">Reference proteome</keyword>
<name>S2JDY8_MUCC1</name>
<protein>
    <submittedName>
        <fullName evidence="2">Uncharacterized protein</fullName>
    </submittedName>
</protein>
<evidence type="ECO:0000313" key="2">
    <source>
        <dbReference type="EMBL" id="EPB88481.1"/>
    </source>
</evidence>
<reference evidence="3" key="1">
    <citation type="submission" date="2013-05" db="EMBL/GenBank/DDBJ databases">
        <title>The Genome sequence of Mucor circinelloides f. circinelloides 1006PhL.</title>
        <authorList>
            <consortium name="The Broad Institute Genomics Platform"/>
            <person name="Cuomo C."/>
            <person name="Earl A."/>
            <person name="Findley K."/>
            <person name="Lee S.C."/>
            <person name="Walker B."/>
            <person name="Young S."/>
            <person name="Zeng Q."/>
            <person name="Gargeya S."/>
            <person name="Fitzgerald M."/>
            <person name="Haas B."/>
            <person name="Abouelleil A."/>
            <person name="Allen A.W."/>
            <person name="Alvarado L."/>
            <person name="Arachchi H.M."/>
            <person name="Berlin A.M."/>
            <person name="Chapman S.B."/>
            <person name="Gainer-Dewar J."/>
            <person name="Goldberg J."/>
            <person name="Griggs A."/>
            <person name="Gujja S."/>
            <person name="Hansen M."/>
            <person name="Howarth C."/>
            <person name="Imamovic A."/>
            <person name="Ireland A."/>
            <person name="Larimer J."/>
            <person name="McCowan C."/>
            <person name="Murphy C."/>
            <person name="Pearson M."/>
            <person name="Poon T.W."/>
            <person name="Priest M."/>
            <person name="Roberts A."/>
            <person name="Saif S."/>
            <person name="Shea T."/>
            <person name="Sisk P."/>
            <person name="Sykes S."/>
            <person name="Wortman J."/>
            <person name="Nusbaum C."/>
            <person name="Birren B."/>
        </authorList>
    </citation>
    <scope>NUCLEOTIDE SEQUENCE [LARGE SCALE GENOMIC DNA]</scope>
    <source>
        <strain evidence="3">1006PhL</strain>
    </source>
</reference>
<organism evidence="2 3">
    <name type="scientific">Mucor circinelloides f. circinelloides (strain 1006PhL)</name>
    <name type="common">Mucormycosis agent</name>
    <name type="synonym">Calyptromyces circinelloides</name>
    <dbReference type="NCBI Taxonomy" id="1220926"/>
    <lineage>
        <taxon>Eukaryota</taxon>
        <taxon>Fungi</taxon>
        <taxon>Fungi incertae sedis</taxon>
        <taxon>Mucoromycota</taxon>
        <taxon>Mucoromycotina</taxon>
        <taxon>Mucoromycetes</taxon>
        <taxon>Mucorales</taxon>
        <taxon>Mucorineae</taxon>
        <taxon>Mucoraceae</taxon>
        <taxon>Mucor</taxon>
    </lineage>
</organism>
<dbReference type="EMBL" id="KE123950">
    <property type="protein sequence ID" value="EPB88481.1"/>
    <property type="molecule type" value="Genomic_DNA"/>
</dbReference>
<dbReference type="InParanoid" id="S2JDY8"/>
<dbReference type="Proteomes" id="UP000014254">
    <property type="component" value="Unassembled WGS sequence"/>
</dbReference>
<proteinExistence type="predicted"/>
<dbReference type="AlphaFoldDB" id="S2JDY8"/>